<evidence type="ECO:0000256" key="4">
    <source>
        <dbReference type="ARBA" id="ARBA00022723"/>
    </source>
</evidence>
<evidence type="ECO:0000256" key="7">
    <source>
        <dbReference type="ARBA" id="ARBA00025634"/>
    </source>
</evidence>
<comment type="function">
    <text evidence="7">Part of a heterotetrameric complex that catalyzes the two-step biosynthesis of anthranilate, an intermediate in the biosynthesis of L-tryptophan. In the first step, the glutamine-binding beta subunit (TrpG) of anthranilate synthase (AS) provides the glutamine amidotransferase activity which generates ammonia as a substrate that, along with chorismate, is used in the second step, catalyzed by the large alpha subunit of AS (TrpE) to produce anthranilate. In the absence of TrpG, TrpE can synthesize anthranilate directly from chorismate and high concentrations of ammonia.</text>
</comment>
<dbReference type="PRINTS" id="PR00095">
    <property type="entry name" value="ANTSNTHASEI"/>
</dbReference>
<dbReference type="PANTHER" id="PTHR11236">
    <property type="entry name" value="AMINOBENZOATE/ANTHRANILATE SYNTHASE"/>
    <property type="match status" value="1"/>
</dbReference>
<dbReference type="AlphaFoldDB" id="A0A3E2NHC7"/>
<dbReference type="Proteomes" id="UP000260680">
    <property type="component" value="Unassembled WGS sequence"/>
</dbReference>
<evidence type="ECO:0000256" key="3">
    <source>
        <dbReference type="ARBA" id="ARBA00020653"/>
    </source>
</evidence>
<reference evidence="11 12" key="1">
    <citation type="submission" date="2018-07" db="EMBL/GenBank/DDBJ databases">
        <title>New species, Clostridium PI-S10-A1B.</title>
        <authorList>
            <person name="Krishna G."/>
            <person name="Summeta K."/>
            <person name="Shikha S."/>
            <person name="Prabhu P.B."/>
            <person name="Suresh K."/>
        </authorList>
    </citation>
    <scope>NUCLEOTIDE SEQUENCE [LARGE SCALE GENOMIC DNA]</scope>
    <source>
        <strain evidence="11 12">PI-S10-A1B</strain>
    </source>
</reference>
<keyword evidence="6" id="KW-0456">Lyase</keyword>
<dbReference type="InterPro" id="IPR005801">
    <property type="entry name" value="ADC_synthase"/>
</dbReference>
<comment type="subunit">
    <text evidence="2">Heterotetramer consisting of two non-identical subunits: a beta subunit (TrpG) and a large alpha subunit (TrpE).</text>
</comment>
<dbReference type="RefSeq" id="WP_117415626.1">
    <property type="nucleotide sequence ID" value="NZ_QOHO01000012.1"/>
</dbReference>
<organism evidence="11 12">
    <name type="scientific">Lacrimispora amygdalina</name>
    <dbReference type="NCBI Taxonomy" id="253257"/>
    <lineage>
        <taxon>Bacteria</taxon>
        <taxon>Bacillati</taxon>
        <taxon>Bacillota</taxon>
        <taxon>Clostridia</taxon>
        <taxon>Lachnospirales</taxon>
        <taxon>Lachnospiraceae</taxon>
        <taxon>Lacrimispora</taxon>
    </lineage>
</organism>
<dbReference type="EMBL" id="QOHO01000012">
    <property type="protein sequence ID" value="RFZ80310.1"/>
    <property type="molecule type" value="Genomic_DNA"/>
</dbReference>
<gene>
    <name evidence="11" type="ORF">DS742_03410</name>
</gene>
<evidence type="ECO:0000313" key="12">
    <source>
        <dbReference type="Proteomes" id="UP000260680"/>
    </source>
</evidence>
<dbReference type="GO" id="GO:0000162">
    <property type="term" value="P:L-tryptophan biosynthetic process"/>
    <property type="evidence" value="ECO:0007669"/>
    <property type="project" value="TreeGrafter"/>
</dbReference>
<name>A0A3E2NHC7_9FIRM</name>
<dbReference type="Pfam" id="PF00425">
    <property type="entry name" value="Chorismate_bind"/>
    <property type="match status" value="1"/>
</dbReference>
<dbReference type="InterPro" id="IPR006805">
    <property type="entry name" value="Anth_synth_I_N"/>
</dbReference>
<protein>
    <recommendedName>
        <fullName evidence="3">Anthranilate synthase component 1</fullName>
    </recommendedName>
</protein>
<evidence type="ECO:0000259" key="9">
    <source>
        <dbReference type="Pfam" id="PF00425"/>
    </source>
</evidence>
<sequence>MTITPDCREIEALGASYPVIPVCREIFADIVTPITLLRKIGALSRKHFLLESIEGGETWGRYSFLGYDPVMKVSCQDHVVTIRRYDSITGAAQDEVFRSDTPFEVLRELLKEYRSPKIPGLPPFTGGFVGYFAYSMIGYAEPVLSIKKGDCSDFDLMLFDTVIAYDHLKQKICIVVNMKTDRIMENYGTACARLENIARMIGENTPLKQSAVQGRPDFYCNVSKEEYCHMVEKAKEYIVDGDIFQAVLSRQFKSEYHDSLLNAYRVLRTTNPSPYMVYLHMDETEIISTSPETLVRLKDGRLTTFPVAGSRPRGSSDEEDRQLEEELLADEKELSEHNMLVDLGRNDLGKIAKFSTVEVTGYKMIHRFSRIMHICSQVEADIRPDCDGFSAIEAVLPAGTLSGAPKIRACEIIEELEMEPRGIYGGALGYIDFTGNMDTCIAIRMAVKKNGTVTVQAGGGIVADSVPELEYEESGNKAKAVIHAIETAGEVND</sequence>
<keyword evidence="4" id="KW-0479">Metal-binding</keyword>
<accession>A0A3E2NHC7</accession>
<comment type="caution">
    <text evidence="11">The sequence shown here is derived from an EMBL/GenBank/DDBJ whole genome shotgun (WGS) entry which is preliminary data.</text>
</comment>
<comment type="catalytic activity">
    <reaction evidence="8">
        <text>chorismate + L-glutamine = anthranilate + pyruvate + L-glutamate + H(+)</text>
        <dbReference type="Rhea" id="RHEA:21732"/>
        <dbReference type="ChEBI" id="CHEBI:15361"/>
        <dbReference type="ChEBI" id="CHEBI:15378"/>
        <dbReference type="ChEBI" id="CHEBI:16567"/>
        <dbReference type="ChEBI" id="CHEBI:29748"/>
        <dbReference type="ChEBI" id="CHEBI:29985"/>
        <dbReference type="ChEBI" id="CHEBI:58359"/>
        <dbReference type="EC" id="4.1.3.27"/>
    </reaction>
</comment>
<dbReference type="Pfam" id="PF04715">
    <property type="entry name" value="Anth_synt_I_N"/>
    <property type="match status" value="1"/>
</dbReference>
<feature type="domain" description="Anthranilate synthase component I N-terminal" evidence="10">
    <location>
        <begin position="29"/>
        <end position="173"/>
    </location>
</feature>
<dbReference type="PANTHER" id="PTHR11236:SF48">
    <property type="entry name" value="ISOCHORISMATE SYNTHASE MENF"/>
    <property type="match status" value="1"/>
</dbReference>
<dbReference type="InterPro" id="IPR015890">
    <property type="entry name" value="Chorismate_C"/>
</dbReference>
<feature type="domain" description="Chorismate-utilising enzyme C-terminal" evidence="9">
    <location>
        <begin position="224"/>
        <end position="477"/>
    </location>
</feature>
<dbReference type="SUPFAM" id="SSF56322">
    <property type="entry name" value="ADC synthase"/>
    <property type="match status" value="1"/>
</dbReference>
<evidence type="ECO:0000256" key="5">
    <source>
        <dbReference type="ARBA" id="ARBA00022842"/>
    </source>
</evidence>
<evidence type="ECO:0000256" key="1">
    <source>
        <dbReference type="ARBA" id="ARBA00001946"/>
    </source>
</evidence>
<evidence type="ECO:0000256" key="2">
    <source>
        <dbReference type="ARBA" id="ARBA00011575"/>
    </source>
</evidence>
<evidence type="ECO:0000256" key="8">
    <source>
        <dbReference type="ARBA" id="ARBA00047683"/>
    </source>
</evidence>
<evidence type="ECO:0000256" key="6">
    <source>
        <dbReference type="ARBA" id="ARBA00023239"/>
    </source>
</evidence>
<proteinExistence type="predicted"/>
<dbReference type="InterPro" id="IPR019999">
    <property type="entry name" value="Anth_synth_I-like"/>
</dbReference>
<comment type="cofactor">
    <cofactor evidence="1">
        <name>Mg(2+)</name>
        <dbReference type="ChEBI" id="CHEBI:18420"/>
    </cofactor>
</comment>
<dbReference type="OrthoDB" id="9803598at2"/>
<evidence type="ECO:0000313" key="11">
    <source>
        <dbReference type="EMBL" id="RFZ80310.1"/>
    </source>
</evidence>
<evidence type="ECO:0000259" key="10">
    <source>
        <dbReference type="Pfam" id="PF04715"/>
    </source>
</evidence>
<keyword evidence="5" id="KW-0460">Magnesium</keyword>
<dbReference type="Gene3D" id="3.60.120.10">
    <property type="entry name" value="Anthranilate synthase"/>
    <property type="match status" value="1"/>
</dbReference>
<dbReference type="GO" id="GO:0004049">
    <property type="term" value="F:anthranilate synthase activity"/>
    <property type="evidence" value="ECO:0007669"/>
    <property type="project" value="UniProtKB-EC"/>
</dbReference>
<dbReference type="GO" id="GO:0046872">
    <property type="term" value="F:metal ion binding"/>
    <property type="evidence" value="ECO:0007669"/>
    <property type="project" value="UniProtKB-KW"/>
</dbReference>